<gene>
    <name evidence="3" type="ORF">IMSHALPRED_005584</name>
</gene>
<dbReference type="Gene3D" id="2.100.10.30">
    <property type="entry name" value="Jacalin-like lectin domain"/>
    <property type="match status" value="1"/>
</dbReference>
<dbReference type="GO" id="GO:0005737">
    <property type="term" value="C:cytoplasm"/>
    <property type="evidence" value="ECO:0007669"/>
    <property type="project" value="TreeGrafter"/>
</dbReference>
<feature type="compositionally biased region" description="Low complexity" evidence="1">
    <location>
        <begin position="21"/>
        <end position="34"/>
    </location>
</feature>
<feature type="region of interest" description="Disordered" evidence="1">
    <location>
        <begin position="1"/>
        <end position="88"/>
    </location>
</feature>
<sequence>MPFFKEFRRKKTSSKTEQSLDSSNDSNGSNGTNGAVPTTKSSSTINSVYASSTPPSSIQPHQSTPNLVTSKSTGAMTPLPQRPVPLTSVSNRSSFMGMNTPSINGTITPKMPTSSFAPRVLSVSDNSWVHQKVLLVYGQIGDPSEKTLDGTLTVCHHQDSFPATLWPVSDSHFKALVHLNPGPNRLRFDFMSPKVASINPSLPAHSSWINVNFLPLINSPPLQLVILLGKDSPATFDAVPERKQREGNDLDIAIRKFRMAAYLWQAFTGEQMYRNGFGRRCFRFEEEWQTGSLTFRDKEMGQMRNEAKVHVVRTEKTVKELRDLDLAQQYENATHKGELYSIAMEAVKEHFRPVKGQRQYISLLLLDAHWDTKAKTITGHAALGGGAGEVQLAIFGSQALQSYPASIEEVVPAFSDCTRTNTNFVANDCNESGSNWEAANIGIGAHLHETGHLFGCPHQESGIMLRDYVRLNRTFLCREPYSTRTKSPGVRLCLPKDECGWHRLDALRFKYHPCFRLPTDAPLNPDESIQVWPADNGKALITAPTGVSFVEIFTEGDETCRAWLEYSNGDVHSGGPPKQIVLTENDLKARLPESKKSSKKLRVKIHSAGQGSYEVVDFNALLKSKTHMVKLPNGQSGFKGCKLGESGQEGSQPEQIILETAHIQTKLLTSIKVYHGFALDGLEFLYEDSTSQMFGKRGGQPGGSEFMFDTRRGEILLGFYLRAGLWIDGIEILTSLGRRSGVFGNSNAGSGFVCPLPNLAEASRLIDPL</sequence>
<reference evidence="3" key="1">
    <citation type="submission" date="2021-03" db="EMBL/GenBank/DDBJ databases">
        <authorList>
            <person name="Tagirdzhanova G."/>
        </authorList>
    </citation>
    <scope>NUCLEOTIDE SEQUENCE</scope>
</reference>
<evidence type="ECO:0000256" key="1">
    <source>
        <dbReference type="SAM" id="MobiDB-lite"/>
    </source>
</evidence>
<dbReference type="SUPFAM" id="SSF51101">
    <property type="entry name" value="Mannose-binding lectins"/>
    <property type="match status" value="1"/>
</dbReference>
<protein>
    <recommendedName>
        <fullName evidence="2">Jacalin-type lectin domain-containing protein</fullName>
    </recommendedName>
</protein>
<dbReference type="InterPro" id="IPR053002">
    <property type="entry name" value="Metalloproteinase_M10B"/>
</dbReference>
<evidence type="ECO:0000313" key="4">
    <source>
        <dbReference type="Proteomes" id="UP000664534"/>
    </source>
</evidence>
<dbReference type="InterPro" id="IPR021917">
    <property type="entry name" value="Unchr_Zn-peptidase-like"/>
</dbReference>
<accession>A0A8H3ELV1</accession>
<feature type="domain" description="Jacalin-type lectin" evidence="2">
    <location>
        <begin position="663"/>
        <end position="755"/>
    </location>
</feature>
<dbReference type="InterPro" id="IPR001229">
    <property type="entry name" value="Jacalin-like_lectin_dom"/>
</dbReference>
<comment type="caution">
    <text evidence="3">The sequence shown here is derived from an EMBL/GenBank/DDBJ whole genome shotgun (WGS) entry which is preliminary data.</text>
</comment>
<dbReference type="PANTHER" id="PTHR21054">
    <property type="entry name" value="ZINC METALLOPROTEINASE-RELATED"/>
    <property type="match status" value="1"/>
</dbReference>
<evidence type="ECO:0000313" key="3">
    <source>
        <dbReference type="EMBL" id="CAF9907604.1"/>
    </source>
</evidence>
<evidence type="ECO:0000259" key="2">
    <source>
        <dbReference type="Pfam" id="PF01419"/>
    </source>
</evidence>
<feature type="compositionally biased region" description="Polar residues" evidence="1">
    <location>
        <begin position="35"/>
        <end position="75"/>
    </location>
</feature>
<dbReference type="PANTHER" id="PTHR21054:SF2">
    <property type="entry name" value="MIP04191P"/>
    <property type="match status" value="1"/>
</dbReference>
<dbReference type="OrthoDB" id="74460at2759"/>
<dbReference type="Proteomes" id="UP000664534">
    <property type="component" value="Unassembled WGS sequence"/>
</dbReference>
<name>A0A8H3ELV1_9LECA</name>
<dbReference type="EMBL" id="CAJPDT010000003">
    <property type="protein sequence ID" value="CAF9907604.1"/>
    <property type="molecule type" value="Genomic_DNA"/>
</dbReference>
<dbReference type="Pfam" id="PF01419">
    <property type="entry name" value="Jacalin"/>
    <property type="match status" value="1"/>
</dbReference>
<dbReference type="InterPro" id="IPR036404">
    <property type="entry name" value="Jacalin-like_lectin_dom_sf"/>
</dbReference>
<proteinExistence type="predicted"/>
<dbReference type="AlphaFoldDB" id="A0A8H3ELV1"/>
<dbReference type="Pfam" id="PF12044">
    <property type="entry name" value="Metallopep"/>
    <property type="match status" value="1"/>
</dbReference>
<keyword evidence="4" id="KW-1185">Reference proteome</keyword>
<organism evidence="3 4">
    <name type="scientific">Imshaugia aleurites</name>
    <dbReference type="NCBI Taxonomy" id="172621"/>
    <lineage>
        <taxon>Eukaryota</taxon>
        <taxon>Fungi</taxon>
        <taxon>Dikarya</taxon>
        <taxon>Ascomycota</taxon>
        <taxon>Pezizomycotina</taxon>
        <taxon>Lecanoromycetes</taxon>
        <taxon>OSLEUM clade</taxon>
        <taxon>Lecanoromycetidae</taxon>
        <taxon>Lecanorales</taxon>
        <taxon>Lecanorineae</taxon>
        <taxon>Parmeliaceae</taxon>
        <taxon>Imshaugia</taxon>
    </lineage>
</organism>